<comment type="caution">
    <text evidence="1">The sequence shown here is derived from an EMBL/GenBank/DDBJ whole genome shotgun (WGS) entry which is preliminary data.</text>
</comment>
<dbReference type="InterPro" id="IPR032675">
    <property type="entry name" value="LRR_dom_sf"/>
</dbReference>
<sequence>MVVKITNNLPAVDDVAALSRQTRGLHSATEVSNRQKYHKLKLGRQFKDQLHARQDMLLEMLVNPSLAGYLHHLVIYGSDMSPGAWGSSSEPIPQRSFSPEDINRLKQAIEKADIQETQDRESMLSTILQDPTQFRSNLELESVEFTDVLVTLLVANAPNLQSLSMFPLHGAKNRLMALLRRASNAPSLVPYCQNLRDIHFHPDESMNEGTEYVADPYYHRLNLVRKLPAIESVSFKLAAWDNDAGFPLPPRCANYSKISITHSFLLDYDLCRIIESPKTLKSFTFTVGGRKDPDGVPSTFNATPLLKSLWSHRQTLEELDIDIESHVDRRELYDPTFRLMESEGIPEDDQGDYEEEYADDLRELASQDLETLPSYISLKDFPRLKRLSIGAHTLCYFAQGVGFGENRFENGRIGPEAFNLAGNLPPNLKSLRVYGRGEEAEYKCFEYESDLDVDAQLDRLICENNARSLEILEGIDVPIPNGKTVDNSADDDDRSLYWNDPDDDSYSGWDMDREIIAAMNWGEGQDKQKVGL</sequence>
<name>A0A1V6SAQ6_9EURO</name>
<evidence type="ECO:0000313" key="2">
    <source>
        <dbReference type="Proteomes" id="UP000191518"/>
    </source>
</evidence>
<dbReference type="EMBL" id="MDYP01000003">
    <property type="protein sequence ID" value="OQE11132.1"/>
    <property type="molecule type" value="Genomic_DNA"/>
</dbReference>
<dbReference type="STRING" id="29845.A0A1V6SAQ6"/>
<gene>
    <name evidence="1" type="ORF">PENVUL_c003G02391</name>
</gene>
<reference evidence="2" key="1">
    <citation type="journal article" date="2017" name="Nat. Microbiol.">
        <title>Global analysis of biosynthetic gene clusters reveals vast potential of secondary metabolite production in Penicillium species.</title>
        <authorList>
            <person name="Nielsen J.C."/>
            <person name="Grijseels S."/>
            <person name="Prigent S."/>
            <person name="Ji B."/>
            <person name="Dainat J."/>
            <person name="Nielsen K.F."/>
            <person name="Frisvad J.C."/>
            <person name="Workman M."/>
            <person name="Nielsen J."/>
        </authorList>
    </citation>
    <scope>NUCLEOTIDE SEQUENCE [LARGE SCALE GENOMIC DNA]</scope>
    <source>
        <strain evidence="2">IBT 29486</strain>
    </source>
</reference>
<dbReference type="AlphaFoldDB" id="A0A1V6SAQ6"/>
<evidence type="ECO:0000313" key="1">
    <source>
        <dbReference type="EMBL" id="OQE11132.1"/>
    </source>
</evidence>
<dbReference type="Gene3D" id="3.80.10.10">
    <property type="entry name" value="Ribonuclease Inhibitor"/>
    <property type="match status" value="1"/>
</dbReference>
<dbReference type="Proteomes" id="UP000191518">
    <property type="component" value="Unassembled WGS sequence"/>
</dbReference>
<accession>A0A1V6SAQ6</accession>
<organism evidence="1 2">
    <name type="scientific">Penicillium vulpinum</name>
    <dbReference type="NCBI Taxonomy" id="29845"/>
    <lineage>
        <taxon>Eukaryota</taxon>
        <taxon>Fungi</taxon>
        <taxon>Dikarya</taxon>
        <taxon>Ascomycota</taxon>
        <taxon>Pezizomycotina</taxon>
        <taxon>Eurotiomycetes</taxon>
        <taxon>Eurotiomycetidae</taxon>
        <taxon>Eurotiales</taxon>
        <taxon>Aspergillaceae</taxon>
        <taxon>Penicillium</taxon>
    </lineage>
</organism>
<dbReference type="OrthoDB" id="3437411at2759"/>
<protein>
    <submittedName>
        <fullName evidence="1">Uncharacterized protein</fullName>
    </submittedName>
</protein>
<proteinExistence type="predicted"/>
<keyword evidence="2" id="KW-1185">Reference proteome</keyword>